<dbReference type="EMBL" id="JAQIOY010000002">
    <property type="protein sequence ID" value="MDA7424554.1"/>
    <property type="molecule type" value="Genomic_DNA"/>
</dbReference>
<dbReference type="InterPro" id="IPR018511">
    <property type="entry name" value="Hemolysin-typ_Ca-bd_CS"/>
</dbReference>
<accession>A0ABT4XRI1</accession>
<dbReference type="SUPFAM" id="SSF51120">
    <property type="entry name" value="beta-Roll"/>
    <property type="match status" value="2"/>
</dbReference>
<dbReference type="InterPro" id="IPR011049">
    <property type="entry name" value="Serralysin-like_metalloprot_C"/>
</dbReference>
<dbReference type="PRINTS" id="PR00313">
    <property type="entry name" value="CABNDNGRPT"/>
</dbReference>
<dbReference type="Pfam" id="PF00353">
    <property type="entry name" value="HemolysinCabind"/>
    <property type="match status" value="3"/>
</dbReference>
<sequence length="414" mass="43675">MPTHTIYEDNGYFLLDEYRTNSAGAIELEAVSTNSNIQLYSRVVFANGTTSALTPVSSGTNVNVSGLGWRTVEIYGLPAANAYGAELGVTWIWEFSGTRSFREFWVTIWERPDAPSDLILSNAVIDETDSGVVIGTLSATDVDNEPYFDYAILYDPTGALTVAGNRLVAFDGLELSDLANNALVTINGAGDAVFEIILRVTDSDGLSRDEVHTITVRDGSGALTYNGTAGDDLVSGTAFDDIVFGEAGDDIATLSSGNDTAYGGDGDDYAVGGAGDDVLRGERGEDLLRGGSGEDVLVGGIDDDFLYGGADNDRLIGGSGRDRLSDGDGSDILIGGADADRFVLRDDGASDRINDFEDGIDRIVLLDVNNFAELTIRDVSGGRVRIDYGGDVLFVSSAGGTLQASDLTADDFIF</sequence>
<dbReference type="Proteomes" id="UP001210720">
    <property type="component" value="Unassembled WGS sequence"/>
</dbReference>
<evidence type="ECO:0000256" key="2">
    <source>
        <dbReference type="ARBA" id="ARBA00022525"/>
    </source>
</evidence>
<keyword evidence="4" id="KW-1185">Reference proteome</keyword>
<evidence type="ECO:0000256" key="1">
    <source>
        <dbReference type="ARBA" id="ARBA00004613"/>
    </source>
</evidence>
<organism evidence="3 4">
    <name type="scientific">Thalassococcus lentus</name>
    <dbReference type="NCBI Taxonomy" id="1210524"/>
    <lineage>
        <taxon>Bacteria</taxon>
        <taxon>Pseudomonadati</taxon>
        <taxon>Pseudomonadota</taxon>
        <taxon>Alphaproteobacteria</taxon>
        <taxon>Rhodobacterales</taxon>
        <taxon>Roseobacteraceae</taxon>
        <taxon>Thalassococcus</taxon>
    </lineage>
</organism>
<evidence type="ECO:0000313" key="3">
    <source>
        <dbReference type="EMBL" id="MDA7424554.1"/>
    </source>
</evidence>
<comment type="subcellular location">
    <subcellularLocation>
        <location evidence="1">Secreted</location>
    </subcellularLocation>
</comment>
<name>A0ABT4XRI1_9RHOB</name>
<evidence type="ECO:0000313" key="4">
    <source>
        <dbReference type="Proteomes" id="UP001210720"/>
    </source>
</evidence>
<reference evidence="3 4" key="1">
    <citation type="submission" date="2023-01" db="EMBL/GenBank/DDBJ databases">
        <title>Thalassococcus onchidii sp. nov., isolated from a marine invertebrate from the South China Sea.</title>
        <authorList>
            <person name="Xu S."/>
            <person name="Liu Z."/>
            <person name="Xu Y."/>
        </authorList>
    </citation>
    <scope>NUCLEOTIDE SEQUENCE [LARGE SCALE GENOMIC DNA]</scope>
    <source>
        <strain evidence="3 4">KCTC 32084</strain>
    </source>
</reference>
<dbReference type="PROSITE" id="PS00330">
    <property type="entry name" value="HEMOLYSIN_CALCIUM"/>
    <property type="match status" value="3"/>
</dbReference>
<proteinExistence type="predicted"/>
<dbReference type="RefSeq" id="WP_271431907.1">
    <property type="nucleotide sequence ID" value="NZ_JAQIOY010000002.1"/>
</dbReference>
<comment type="caution">
    <text evidence="3">The sequence shown here is derived from an EMBL/GenBank/DDBJ whole genome shotgun (WGS) entry which is preliminary data.</text>
</comment>
<dbReference type="PANTHER" id="PTHR38340">
    <property type="entry name" value="S-LAYER PROTEIN"/>
    <property type="match status" value="1"/>
</dbReference>
<dbReference type="InterPro" id="IPR001343">
    <property type="entry name" value="Hemolysn_Ca-bd"/>
</dbReference>
<dbReference type="Gene3D" id="2.150.10.10">
    <property type="entry name" value="Serralysin-like metalloprotease, C-terminal"/>
    <property type="match status" value="2"/>
</dbReference>
<dbReference type="InterPro" id="IPR050557">
    <property type="entry name" value="RTX_toxin/Mannuronan_C5-epim"/>
</dbReference>
<keyword evidence="2" id="KW-0964">Secreted</keyword>
<dbReference type="PANTHER" id="PTHR38340:SF1">
    <property type="entry name" value="S-LAYER PROTEIN"/>
    <property type="match status" value="1"/>
</dbReference>
<protein>
    <submittedName>
        <fullName evidence="3">Calcium-binding protein</fullName>
    </submittedName>
</protein>
<gene>
    <name evidence="3" type="ORF">PFY00_07450</name>
</gene>